<gene>
    <name evidence="2" type="ORF">TASIC1_0008034200</name>
</gene>
<comment type="caution">
    <text evidence="2">The sequence shown here is derived from an EMBL/GenBank/DDBJ whole genome shotgun (WGS) entry which is preliminary data.</text>
</comment>
<dbReference type="EMBL" id="BLZH01000008">
    <property type="protein sequence ID" value="GFP57501.1"/>
    <property type="molecule type" value="Genomic_DNA"/>
</dbReference>
<name>A0A6V8QXU4_TRIAP</name>
<feature type="compositionally biased region" description="Basic and acidic residues" evidence="1">
    <location>
        <begin position="307"/>
        <end position="316"/>
    </location>
</feature>
<reference evidence="2 3" key="1">
    <citation type="submission" date="2020-07" db="EMBL/GenBank/DDBJ databases">
        <title>Trichoderma asperellum IC-1 whole genome shotgun sequence.</title>
        <authorList>
            <person name="Kanamasa S."/>
            <person name="Takahashi H."/>
        </authorList>
    </citation>
    <scope>NUCLEOTIDE SEQUENCE [LARGE SCALE GENOMIC DNA]</scope>
    <source>
        <strain evidence="2 3">IC-1</strain>
    </source>
</reference>
<evidence type="ECO:0000256" key="1">
    <source>
        <dbReference type="SAM" id="MobiDB-lite"/>
    </source>
</evidence>
<feature type="compositionally biased region" description="Basic and acidic residues" evidence="1">
    <location>
        <begin position="469"/>
        <end position="496"/>
    </location>
</feature>
<feature type="compositionally biased region" description="Low complexity" evidence="1">
    <location>
        <begin position="28"/>
        <end position="38"/>
    </location>
</feature>
<sequence>MTFAAHYHMSAPAHDGVHPGLFRPPASPSSSTDYLSSSTFATEHSSKRKWSRSSMPRMHQTGAHGGLYDEGDVYMDAAVPPSRTYALAGQLHTPLVGSNSEDADMAMAESMGDSMGDSMYSDSDYRRALGTKRSRDEMDQDSSSVPTQLFSQPEPEQSANSSSWGSFAFATIGGVVGRVWEFCKAGAFKGFYAGGGTSYKVTSTGVSVDEAAGPGLDQTYYFQGHSQQQQNHDYISRDRARHVQQQFPKRSHHHYSSSSNSNSNSQNSGYDDPYDSRASTPTGPAPKRRRHTESGNDLGQNWVMIREPGRDSETRTPRKMATPSRTSPRHLSQQTPLADLRMGPPSSFSTPASSDPAPLRPASRAASRPGSRMSDVNTFRSARPATSASVASFKASVPSVPKLPTPSRIPVKANTSATLASSAPLANFEPGRRRRHTVVPSPSSDPSAWRSQGHQRAESAASVATSRATEIDASPRLDAEAKRLASRRQKEERNADARMAAFNKQLQDMIRQGREALGSTIEVDINDAGWEDSL</sequence>
<dbReference type="OrthoDB" id="5138418at2759"/>
<feature type="compositionally biased region" description="Polar residues" evidence="1">
    <location>
        <begin position="323"/>
        <end position="336"/>
    </location>
</feature>
<organism evidence="2 3">
    <name type="scientific">Trichoderma asperellum</name>
    <name type="common">Filamentous fungus</name>
    <dbReference type="NCBI Taxonomy" id="101201"/>
    <lineage>
        <taxon>Eukaryota</taxon>
        <taxon>Fungi</taxon>
        <taxon>Dikarya</taxon>
        <taxon>Ascomycota</taxon>
        <taxon>Pezizomycotina</taxon>
        <taxon>Sordariomycetes</taxon>
        <taxon>Hypocreomycetidae</taxon>
        <taxon>Hypocreales</taxon>
        <taxon>Hypocreaceae</taxon>
        <taxon>Trichoderma</taxon>
    </lineage>
</organism>
<proteinExistence type="predicted"/>
<feature type="region of interest" description="Disordered" evidence="1">
    <location>
        <begin position="14"/>
        <end position="69"/>
    </location>
</feature>
<feature type="region of interest" description="Disordered" evidence="1">
    <location>
        <begin position="240"/>
        <end position="496"/>
    </location>
</feature>
<feature type="compositionally biased region" description="Polar residues" evidence="1">
    <location>
        <begin position="440"/>
        <end position="454"/>
    </location>
</feature>
<evidence type="ECO:0000313" key="3">
    <source>
        <dbReference type="Proteomes" id="UP000517252"/>
    </source>
</evidence>
<evidence type="ECO:0000313" key="2">
    <source>
        <dbReference type="EMBL" id="GFP57501.1"/>
    </source>
</evidence>
<accession>A0A6V8QXU4</accession>
<dbReference type="Proteomes" id="UP000517252">
    <property type="component" value="Unassembled WGS sequence"/>
</dbReference>
<feature type="compositionally biased region" description="Polar residues" evidence="1">
    <location>
        <begin position="141"/>
        <end position="163"/>
    </location>
</feature>
<feature type="compositionally biased region" description="Low complexity" evidence="1">
    <location>
        <begin position="256"/>
        <end position="268"/>
    </location>
</feature>
<feature type="region of interest" description="Disordered" evidence="1">
    <location>
        <begin position="131"/>
        <end position="163"/>
    </location>
</feature>
<dbReference type="AlphaFoldDB" id="A0A6V8QXU4"/>
<feature type="compositionally biased region" description="Low complexity" evidence="1">
    <location>
        <begin position="413"/>
        <end position="427"/>
    </location>
</feature>
<protein>
    <submittedName>
        <fullName evidence="2">Uncharacterized protein</fullName>
    </submittedName>
</protein>
<feature type="compositionally biased region" description="Polar residues" evidence="1">
    <location>
        <begin position="374"/>
        <end position="390"/>
    </location>
</feature>
<feature type="compositionally biased region" description="Low complexity" evidence="1">
    <location>
        <begin position="351"/>
        <end position="372"/>
    </location>
</feature>